<feature type="non-terminal residue" evidence="2">
    <location>
        <position position="1"/>
    </location>
</feature>
<feature type="region of interest" description="Disordered" evidence="1">
    <location>
        <begin position="1"/>
        <end position="71"/>
    </location>
</feature>
<evidence type="ECO:0000256" key="1">
    <source>
        <dbReference type="SAM" id="MobiDB-lite"/>
    </source>
</evidence>
<dbReference type="EMBL" id="CAMXCT030003993">
    <property type="protein sequence ID" value="CAL4794514.1"/>
    <property type="molecule type" value="Genomic_DNA"/>
</dbReference>
<dbReference type="EMBL" id="CAMXCT020003993">
    <property type="protein sequence ID" value="CAL1160577.1"/>
    <property type="molecule type" value="Genomic_DNA"/>
</dbReference>
<protein>
    <submittedName>
        <fullName evidence="2">Uncharacterized protein</fullName>
    </submittedName>
</protein>
<organism evidence="2">
    <name type="scientific">Cladocopium goreaui</name>
    <dbReference type="NCBI Taxonomy" id="2562237"/>
    <lineage>
        <taxon>Eukaryota</taxon>
        <taxon>Sar</taxon>
        <taxon>Alveolata</taxon>
        <taxon>Dinophyceae</taxon>
        <taxon>Suessiales</taxon>
        <taxon>Symbiodiniaceae</taxon>
        <taxon>Cladocopium</taxon>
    </lineage>
</organism>
<feature type="compositionally biased region" description="Acidic residues" evidence="1">
    <location>
        <begin position="42"/>
        <end position="71"/>
    </location>
</feature>
<feature type="non-terminal residue" evidence="2">
    <location>
        <position position="71"/>
    </location>
</feature>
<evidence type="ECO:0000313" key="4">
    <source>
        <dbReference type="Proteomes" id="UP001152797"/>
    </source>
</evidence>
<reference evidence="2" key="1">
    <citation type="submission" date="2022-10" db="EMBL/GenBank/DDBJ databases">
        <authorList>
            <person name="Chen Y."/>
            <person name="Dougan E. K."/>
            <person name="Chan C."/>
            <person name="Rhodes N."/>
            <person name="Thang M."/>
        </authorList>
    </citation>
    <scope>NUCLEOTIDE SEQUENCE</scope>
</reference>
<sequence length="71" mass="8250">CAAAAKRNVAIKQVARPPPRRTYKRSRRAPYRATRHAHVVYEEDLEGDYEEHYEDKTDDEDLEQESTESGS</sequence>
<evidence type="ECO:0000313" key="3">
    <source>
        <dbReference type="EMBL" id="CAL4794514.1"/>
    </source>
</evidence>
<comment type="caution">
    <text evidence="2">The sequence shown here is derived from an EMBL/GenBank/DDBJ whole genome shotgun (WGS) entry which is preliminary data.</text>
</comment>
<name>A0A9P1DCZ7_9DINO</name>
<reference evidence="3 4" key="2">
    <citation type="submission" date="2024-05" db="EMBL/GenBank/DDBJ databases">
        <authorList>
            <person name="Chen Y."/>
            <person name="Shah S."/>
            <person name="Dougan E. K."/>
            <person name="Thang M."/>
            <person name="Chan C."/>
        </authorList>
    </citation>
    <scope>NUCLEOTIDE SEQUENCE [LARGE SCALE GENOMIC DNA]</scope>
</reference>
<dbReference type="EMBL" id="CAMXCT010003993">
    <property type="protein sequence ID" value="CAI4007202.1"/>
    <property type="molecule type" value="Genomic_DNA"/>
</dbReference>
<proteinExistence type="predicted"/>
<dbReference type="Proteomes" id="UP001152797">
    <property type="component" value="Unassembled WGS sequence"/>
</dbReference>
<evidence type="ECO:0000313" key="2">
    <source>
        <dbReference type="EMBL" id="CAI4007202.1"/>
    </source>
</evidence>
<dbReference type="AlphaFoldDB" id="A0A9P1DCZ7"/>
<feature type="compositionally biased region" description="Basic residues" evidence="1">
    <location>
        <begin position="18"/>
        <end position="38"/>
    </location>
</feature>
<gene>
    <name evidence="2" type="ORF">C1SCF055_LOCUS32769</name>
</gene>
<keyword evidence="4" id="KW-1185">Reference proteome</keyword>
<accession>A0A9P1DCZ7</accession>